<keyword evidence="2" id="KW-1185">Reference proteome</keyword>
<gene>
    <name evidence="1" type="ORF">SISNIDRAFT_459260</name>
</gene>
<dbReference type="Proteomes" id="UP000076722">
    <property type="component" value="Unassembled WGS sequence"/>
</dbReference>
<dbReference type="EMBL" id="KV419431">
    <property type="protein sequence ID" value="KZS89030.1"/>
    <property type="molecule type" value="Genomic_DNA"/>
</dbReference>
<sequence>MYAAAVLTAPVLLDSANAVPKPNDLVVLLLPYSALSTSRSYAFMYSIPHECTMYIETVMSYVRQELNVLNYKVVDQPSVILQEALRCTFS</sequence>
<organism evidence="1 2">
    <name type="scientific">Sistotremastrum niveocremeum HHB9708</name>
    <dbReference type="NCBI Taxonomy" id="1314777"/>
    <lineage>
        <taxon>Eukaryota</taxon>
        <taxon>Fungi</taxon>
        <taxon>Dikarya</taxon>
        <taxon>Basidiomycota</taxon>
        <taxon>Agaricomycotina</taxon>
        <taxon>Agaricomycetes</taxon>
        <taxon>Sistotremastrales</taxon>
        <taxon>Sistotremastraceae</taxon>
        <taxon>Sertulicium</taxon>
        <taxon>Sertulicium niveocremeum</taxon>
    </lineage>
</organism>
<protein>
    <submittedName>
        <fullName evidence="1">Uncharacterized protein</fullName>
    </submittedName>
</protein>
<proteinExistence type="predicted"/>
<accession>A0A164PTU6</accession>
<evidence type="ECO:0000313" key="2">
    <source>
        <dbReference type="Proteomes" id="UP000076722"/>
    </source>
</evidence>
<name>A0A164PTU6_9AGAM</name>
<dbReference type="AlphaFoldDB" id="A0A164PTU6"/>
<evidence type="ECO:0000313" key="1">
    <source>
        <dbReference type="EMBL" id="KZS89030.1"/>
    </source>
</evidence>
<reference evidence="1 2" key="1">
    <citation type="journal article" date="2016" name="Mol. Biol. Evol.">
        <title>Comparative Genomics of Early-Diverging Mushroom-Forming Fungi Provides Insights into the Origins of Lignocellulose Decay Capabilities.</title>
        <authorList>
            <person name="Nagy L.G."/>
            <person name="Riley R."/>
            <person name="Tritt A."/>
            <person name="Adam C."/>
            <person name="Daum C."/>
            <person name="Floudas D."/>
            <person name="Sun H."/>
            <person name="Yadav J.S."/>
            <person name="Pangilinan J."/>
            <person name="Larsson K.H."/>
            <person name="Matsuura K."/>
            <person name="Barry K."/>
            <person name="Labutti K."/>
            <person name="Kuo R."/>
            <person name="Ohm R.A."/>
            <person name="Bhattacharya S.S."/>
            <person name="Shirouzu T."/>
            <person name="Yoshinaga Y."/>
            <person name="Martin F.M."/>
            <person name="Grigoriev I.V."/>
            <person name="Hibbett D.S."/>
        </authorList>
    </citation>
    <scope>NUCLEOTIDE SEQUENCE [LARGE SCALE GENOMIC DNA]</scope>
    <source>
        <strain evidence="1 2">HHB9708</strain>
    </source>
</reference>